<dbReference type="Pfam" id="PF00480">
    <property type="entry name" value="ROK"/>
    <property type="match status" value="1"/>
</dbReference>
<dbReference type="EMBL" id="VAWE01000001">
    <property type="protein sequence ID" value="TLQ43008.1"/>
    <property type="molecule type" value="Genomic_DNA"/>
</dbReference>
<evidence type="ECO:0000259" key="3">
    <source>
        <dbReference type="Pfam" id="PF12802"/>
    </source>
</evidence>
<dbReference type="PANTHER" id="PTHR18964">
    <property type="entry name" value="ROK (REPRESSOR, ORF, KINASE) FAMILY"/>
    <property type="match status" value="1"/>
</dbReference>
<evidence type="ECO:0000256" key="1">
    <source>
        <dbReference type="ARBA" id="ARBA00006479"/>
    </source>
</evidence>
<keyword evidence="5" id="KW-1185">Reference proteome</keyword>
<dbReference type="InterPro" id="IPR000835">
    <property type="entry name" value="HTH_MarR-typ"/>
</dbReference>
<feature type="region of interest" description="Disordered" evidence="2">
    <location>
        <begin position="1"/>
        <end position="25"/>
    </location>
</feature>
<feature type="domain" description="HTH marR-type" evidence="3">
    <location>
        <begin position="35"/>
        <end position="84"/>
    </location>
</feature>
<evidence type="ECO:0000313" key="4">
    <source>
        <dbReference type="EMBL" id="TLQ43008.1"/>
    </source>
</evidence>
<accession>A0A5R9DZD4</accession>
<organism evidence="4 5">
    <name type="scientific">Streptomyces marianii</name>
    <dbReference type="NCBI Taxonomy" id="1817406"/>
    <lineage>
        <taxon>Bacteria</taxon>
        <taxon>Bacillati</taxon>
        <taxon>Actinomycetota</taxon>
        <taxon>Actinomycetes</taxon>
        <taxon>Kitasatosporales</taxon>
        <taxon>Streptomycetaceae</taxon>
        <taxon>Streptomyces</taxon>
    </lineage>
</organism>
<evidence type="ECO:0000313" key="5">
    <source>
        <dbReference type="Proteomes" id="UP000305921"/>
    </source>
</evidence>
<dbReference type="Pfam" id="PF12802">
    <property type="entry name" value="MarR_2"/>
    <property type="match status" value="1"/>
</dbReference>
<feature type="compositionally biased region" description="Low complexity" evidence="2">
    <location>
        <begin position="10"/>
        <end position="25"/>
    </location>
</feature>
<dbReference type="InterPro" id="IPR000600">
    <property type="entry name" value="ROK"/>
</dbReference>
<evidence type="ECO:0000256" key="2">
    <source>
        <dbReference type="SAM" id="MobiDB-lite"/>
    </source>
</evidence>
<dbReference type="SUPFAM" id="SSF46785">
    <property type="entry name" value="Winged helix' DNA-binding domain"/>
    <property type="match status" value="1"/>
</dbReference>
<gene>
    <name evidence="4" type="ORF">FEF34_07470</name>
</gene>
<name>A0A5R9DZD4_9ACTN</name>
<reference evidence="4 5" key="1">
    <citation type="submission" date="2019-05" db="EMBL/GenBank/DDBJ databases">
        <title>Streptomyces marianii sp. nov., a novel marine actinomycete from southern coast of India.</title>
        <authorList>
            <person name="Iniyan A.M."/>
            <person name="Wink J."/>
            <person name="Ramprasad E."/>
            <person name="Ramana C.V."/>
            <person name="Bunk B."/>
            <person name="Sproer C."/>
            <person name="Joseph F.-J.R.S."/>
            <person name="Vincent S.G.P."/>
        </authorList>
    </citation>
    <scope>NUCLEOTIDE SEQUENCE [LARGE SCALE GENOMIC DNA]</scope>
    <source>
        <strain evidence="4 5">ICN19</strain>
    </source>
</reference>
<dbReference type="Gene3D" id="3.30.420.40">
    <property type="match status" value="2"/>
</dbReference>
<dbReference type="CDD" id="cd24076">
    <property type="entry name" value="ASKHA_ATPase_ROK_BsXylR-like"/>
    <property type="match status" value="1"/>
</dbReference>
<dbReference type="Proteomes" id="UP000305921">
    <property type="component" value="Unassembled WGS sequence"/>
</dbReference>
<comment type="caution">
    <text evidence="4">The sequence shown here is derived from an EMBL/GenBank/DDBJ whole genome shotgun (WGS) entry which is preliminary data.</text>
</comment>
<dbReference type="OrthoDB" id="3863906at2"/>
<dbReference type="PANTHER" id="PTHR18964:SF149">
    <property type="entry name" value="BIFUNCTIONAL UDP-N-ACETYLGLUCOSAMINE 2-EPIMERASE_N-ACETYLMANNOSAMINE KINASE"/>
    <property type="match status" value="1"/>
</dbReference>
<proteinExistence type="inferred from homology"/>
<dbReference type="Gene3D" id="1.10.10.10">
    <property type="entry name" value="Winged helix-like DNA-binding domain superfamily/Winged helix DNA-binding domain"/>
    <property type="match status" value="1"/>
</dbReference>
<dbReference type="SUPFAM" id="SSF53067">
    <property type="entry name" value="Actin-like ATPase domain"/>
    <property type="match status" value="1"/>
</dbReference>
<dbReference type="GO" id="GO:0003700">
    <property type="term" value="F:DNA-binding transcription factor activity"/>
    <property type="evidence" value="ECO:0007669"/>
    <property type="project" value="InterPro"/>
</dbReference>
<comment type="similarity">
    <text evidence="1">Belongs to the ROK (NagC/XylR) family.</text>
</comment>
<dbReference type="AlphaFoldDB" id="A0A5R9DZD4"/>
<dbReference type="InterPro" id="IPR043129">
    <property type="entry name" value="ATPase_NBD"/>
</dbReference>
<dbReference type="InterPro" id="IPR036388">
    <property type="entry name" value="WH-like_DNA-bd_sf"/>
</dbReference>
<protein>
    <submittedName>
        <fullName evidence="4">ROK family transcriptional regulator</fullName>
    </submittedName>
</protein>
<sequence length="436" mass="44320">MGSVNVSQSAAAAAARGPGRAPSDQVAVRRANLVRVLGEVRSAGPLSRATVARHTGLTRATVSSLVAELIERGLLRETDFQQDGSVGRPGRRLEIDGRAVAVLGLEVNSRYLAARSTDLADGTRQERRVVHDATREGAERTIRALAGIAAELLDEARAAGAHTAGIGVAVPGPVDAADGSVRAAPNLGWRDVPVARLLRDHLGLPAEVPVVVDNEANLAALAERGRPGSRAADLVYVTGEAGIGAGIVADGGLLRGAGGFSGELGHLQVDPAGERCACGRTGCLETKVGLTAAIRTAAPDLADGPAGAVALDPQELAAELLRRATEGDPRALGGLDEIGRWLGIGLAIPVNLLNPEVIVLGGYFATVAPYLLPAAMRELRERAVAGDPAVARVTGSALGFTAAVRGAAGVVVEEVFADPARLIPPAAGVAVPGLQG</sequence>
<dbReference type="InterPro" id="IPR036390">
    <property type="entry name" value="WH_DNA-bd_sf"/>
</dbReference>